<evidence type="ECO:0000313" key="1">
    <source>
        <dbReference type="EMBL" id="MBX63275.1"/>
    </source>
</evidence>
<sequence>MLLHTNMPQKHKEILSNLPIHLHSFACLNQKISITMYSIQRTSYPFQ</sequence>
<accession>A0A2P2Q8F6</accession>
<protein>
    <submittedName>
        <fullName evidence="1">Uncharacterized protein</fullName>
    </submittedName>
</protein>
<reference evidence="1" key="1">
    <citation type="submission" date="2018-02" db="EMBL/GenBank/DDBJ databases">
        <title>Rhizophora mucronata_Transcriptome.</title>
        <authorList>
            <person name="Meera S.P."/>
            <person name="Sreeshan A."/>
            <person name="Augustine A."/>
        </authorList>
    </citation>
    <scope>NUCLEOTIDE SEQUENCE</scope>
    <source>
        <tissue evidence="1">Leaf</tissue>
    </source>
</reference>
<name>A0A2P2Q8F6_RHIMU</name>
<dbReference type="EMBL" id="GGEC01082791">
    <property type="protein sequence ID" value="MBX63275.1"/>
    <property type="molecule type" value="Transcribed_RNA"/>
</dbReference>
<proteinExistence type="predicted"/>
<organism evidence="1">
    <name type="scientific">Rhizophora mucronata</name>
    <name type="common">Asiatic mangrove</name>
    <dbReference type="NCBI Taxonomy" id="61149"/>
    <lineage>
        <taxon>Eukaryota</taxon>
        <taxon>Viridiplantae</taxon>
        <taxon>Streptophyta</taxon>
        <taxon>Embryophyta</taxon>
        <taxon>Tracheophyta</taxon>
        <taxon>Spermatophyta</taxon>
        <taxon>Magnoliopsida</taxon>
        <taxon>eudicotyledons</taxon>
        <taxon>Gunneridae</taxon>
        <taxon>Pentapetalae</taxon>
        <taxon>rosids</taxon>
        <taxon>fabids</taxon>
        <taxon>Malpighiales</taxon>
        <taxon>Rhizophoraceae</taxon>
        <taxon>Rhizophora</taxon>
    </lineage>
</organism>
<dbReference type="AlphaFoldDB" id="A0A2P2Q8F6"/>